<sequence length="43" mass="4993">MKKTNHNGTFSISAVLAHIRNIGMEYIYVYKFKGFKDSKINVK</sequence>
<reference evidence="1 2" key="1">
    <citation type="submission" date="2007-07" db="EMBL/GenBank/DDBJ databases">
        <title>Annotation of Clostridium perfringens E str. JGS1987.</title>
        <authorList>
            <person name="Paulsen I."/>
            <person name="Sebastian Y."/>
        </authorList>
    </citation>
    <scope>NUCLEOTIDE SEQUENCE [LARGE SCALE GENOMIC DNA]</scope>
    <source>
        <strain evidence="2">E str. JGS1987</strain>
    </source>
</reference>
<comment type="caution">
    <text evidence="1">The sequence shown here is derived from an EMBL/GenBank/DDBJ whole genome shotgun (WGS) entry which is preliminary data.</text>
</comment>
<evidence type="ECO:0000313" key="2">
    <source>
        <dbReference type="Proteomes" id="UP000005337"/>
    </source>
</evidence>
<name>B1BVT4_CLOPF</name>
<proteinExistence type="predicted"/>
<evidence type="ECO:0000313" key="1">
    <source>
        <dbReference type="EMBL" id="EDT14211.1"/>
    </source>
</evidence>
<organism evidence="1 2">
    <name type="scientific">Clostridium perfringens E str. JGS1987</name>
    <dbReference type="NCBI Taxonomy" id="451755"/>
    <lineage>
        <taxon>Bacteria</taxon>
        <taxon>Bacillati</taxon>
        <taxon>Bacillota</taxon>
        <taxon>Clostridia</taxon>
        <taxon>Eubacteriales</taxon>
        <taxon>Clostridiaceae</taxon>
        <taxon>Clostridium</taxon>
    </lineage>
</organism>
<dbReference type="Proteomes" id="UP000005337">
    <property type="component" value="Unassembled WGS sequence"/>
</dbReference>
<protein>
    <submittedName>
        <fullName evidence="1">Uncharacterized protein</fullName>
    </submittedName>
</protein>
<dbReference type="AlphaFoldDB" id="B1BVT4"/>
<accession>B1BVT4</accession>
<gene>
    <name evidence="1" type="ORF">AC3_A0669</name>
</gene>
<dbReference type="EMBL" id="ABDW01000027">
    <property type="protein sequence ID" value="EDT14211.1"/>
    <property type="molecule type" value="Genomic_DNA"/>
</dbReference>